<dbReference type="EMBL" id="BSUO01000001">
    <property type="protein sequence ID" value="GMA42040.1"/>
    <property type="molecule type" value="Genomic_DNA"/>
</dbReference>
<feature type="transmembrane region" description="Helical" evidence="8">
    <location>
        <begin position="62"/>
        <end position="82"/>
    </location>
</feature>
<evidence type="ECO:0000256" key="4">
    <source>
        <dbReference type="ARBA" id="ARBA00022692"/>
    </source>
</evidence>
<keyword evidence="7 8" id="KW-0472">Membrane</keyword>
<evidence type="ECO:0000256" key="1">
    <source>
        <dbReference type="ARBA" id="ARBA00004651"/>
    </source>
</evidence>
<comment type="subcellular location">
    <subcellularLocation>
        <location evidence="1">Cell membrane</location>
        <topology evidence="1">Multi-pass membrane protein</topology>
    </subcellularLocation>
</comment>
<sequence>MLAALFLLLAAVAVFLVQDPFVAAEANLAADIARVGVTGQAASLGPVVWVGIGTPAVMAMRITSLCSTVVLVTPVLLLGAALMYGLRRAHLHRILAGVVVGLAIVVAANQARYLLLAWLGTSFGHDAFLLGHHWIGAIGVLALFALALFLTVRIAIGGITRPSARFTPATTDDRN</sequence>
<protein>
    <recommendedName>
        <fullName evidence="11">Exosortase/archaeosortase family protein</fullName>
    </recommendedName>
</protein>
<keyword evidence="4 8" id="KW-0812">Transmembrane</keyword>
<accession>A0ABQ6IVR7</accession>
<evidence type="ECO:0000313" key="9">
    <source>
        <dbReference type="EMBL" id="GMA42040.1"/>
    </source>
</evidence>
<evidence type="ECO:0000256" key="6">
    <source>
        <dbReference type="ARBA" id="ARBA00022989"/>
    </source>
</evidence>
<dbReference type="NCBIfam" id="TIGR04178">
    <property type="entry name" value="exo_archaeo"/>
    <property type="match status" value="1"/>
</dbReference>
<keyword evidence="3" id="KW-0645">Protease</keyword>
<keyword evidence="5" id="KW-0378">Hydrolase</keyword>
<evidence type="ECO:0000256" key="3">
    <source>
        <dbReference type="ARBA" id="ARBA00022670"/>
    </source>
</evidence>
<keyword evidence="2" id="KW-1003">Cell membrane</keyword>
<evidence type="ECO:0000256" key="2">
    <source>
        <dbReference type="ARBA" id="ARBA00022475"/>
    </source>
</evidence>
<reference evidence="10" key="1">
    <citation type="journal article" date="2019" name="Int. J. Syst. Evol. Microbiol.">
        <title>The Global Catalogue of Microorganisms (GCM) 10K type strain sequencing project: providing services to taxonomists for standard genome sequencing and annotation.</title>
        <authorList>
            <consortium name="The Broad Institute Genomics Platform"/>
            <consortium name="The Broad Institute Genome Sequencing Center for Infectious Disease"/>
            <person name="Wu L."/>
            <person name="Ma J."/>
        </authorList>
    </citation>
    <scope>NUCLEOTIDE SEQUENCE [LARGE SCALE GENOMIC DNA]</scope>
    <source>
        <strain evidence="10">NBRC 113072</strain>
    </source>
</reference>
<evidence type="ECO:0000313" key="10">
    <source>
        <dbReference type="Proteomes" id="UP001157126"/>
    </source>
</evidence>
<evidence type="ECO:0000256" key="7">
    <source>
        <dbReference type="ARBA" id="ARBA00023136"/>
    </source>
</evidence>
<comment type="caution">
    <text evidence="9">The sequence shown here is derived from an EMBL/GenBank/DDBJ whole genome shotgun (WGS) entry which is preliminary data.</text>
</comment>
<evidence type="ECO:0008006" key="11">
    <source>
        <dbReference type="Google" id="ProtNLM"/>
    </source>
</evidence>
<organism evidence="9 10">
    <name type="scientific">Mobilicoccus caccae</name>
    <dbReference type="NCBI Taxonomy" id="1859295"/>
    <lineage>
        <taxon>Bacteria</taxon>
        <taxon>Bacillati</taxon>
        <taxon>Actinomycetota</taxon>
        <taxon>Actinomycetes</taxon>
        <taxon>Micrococcales</taxon>
        <taxon>Dermatophilaceae</taxon>
        <taxon>Mobilicoccus</taxon>
    </lineage>
</organism>
<feature type="transmembrane region" description="Helical" evidence="8">
    <location>
        <begin position="134"/>
        <end position="156"/>
    </location>
</feature>
<dbReference type="InterPro" id="IPR026392">
    <property type="entry name" value="Exo/Archaeosortase_dom"/>
</dbReference>
<dbReference type="Proteomes" id="UP001157126">
    <property type="component" value="Unassembled WGS sequence"/>
</dbReference>
<proteinExistence type="predicted"/>
<keyword evidence="10" id="KW-1185">Reference proteome</keyword>
<keyword evidence="6 8" id="KW-1133">Transmembrane helix</keyword>
<feature type="transmembrane region" description="Helical" evidence="8">
    <location>
        <begin position="94"/>
        <end position="114"/>
    </location>
</feature>
<name>A0ABQ6IVR7_9MICO</name>
<evidence type="ECO:0000256" key="5">
    <source>
        <dbReference type="ARBA" id="ARBA00022801"/>
    </source>
</evidence>
<gene>
    <name evidence="9" type="ORF">GCM10025883_40850</name>
</gene>
<evidence type="ECO:0000256" key="8">
    <source>
        <dbReference type="SAM" id="Phobius"/>
    </source>
</evidence>